<dbReference type="InParanoid" id="A0A3Q7FFM1"/>
<keyword evidence="3" id="KW-1185">Reference proteome</keyword>
<feature type="domain" description="4Fe-4S ferredoxin-type" evidence="1">
    <location>
        <begin position="21"/>
        <end position="50"/>
    </location>
</feature>
<dbReference type="AlphaFoldDB" id="A0A3Q7FFM1"/>
<dbReference type="Pfam" id="PF00037">
    <property type="entry name" value="Fer4"/>
    <property type="match status" value="1"/>
</dbReference>
<evidence type="ECO:0000259" key="1">
    <source>
        <dbReference type="PROSITE" id="PS51379"/>
    </source>
</evidence>
<proteinExistence type="predicted"/>
<accession>A0A3Q7FFM1</accession>
<dbReference type="InterPro" id="IPR017900">
    <property type="entry name" value="4Fe4S_Fe_S_CS"/>
</dbReference>
<dbReference type="PROSITE" id="PS51379">
    <property type="entry name" value="4FE4S_FER_2"/>
    <property type="match status" value="1"/>
</dbReference>
<reference evidence="2" key="1">
    <citation type="journal article" date="2012" name="Nature">
        <title>The tomato genome sequence provides insights into fleshy fruit evolution.</title>
        <authorList>
            <consortium name="Tomato Genome Consortium"/>
        </authorList>
    </citation>
    <scope>NUCLEOTIDE SEQUENCE [LARGE SCALE GENOMIC DNA]</scope>
    <source>
        <strain evidence="2">cv. Heinz 1706</strain>
    </source>
</reference>
<sequence>MSHSIKIYDTRIGCTQFAKQIASAPRAEDCVGCKICESACPTGFLSVRELFSLVNNNCRFSDICGFFNFLSSHKGNRRLGLLLEILDYEFSHGGKKRMYSATKFIL</sequence>
<dbReference type="Gramene" id="Solyc02g011755.1.1">
    <property type="protein sequence ID" value="Solyc02g011755.1.1"/>
    <property type="gene ID" value="Solyc02g011755.1"/>
</dbReference>
<protein>
    <recommendedName>
        <fullName evidence="1">4Fe-4S ferredoxin-type domain-containing protein</fullName>
    </recommendedName>
</protein>
<dbReference type="PaxDb" id="4081-Solyc02g011760.1.1"/>
<evidence type="ECO:0000313" key="3">
    <source>
        <dbReference type="Proteomes" id="UP000004994"/>
    </source>
</evidence>
<evidence type="ECO:0000313" key="2">
    <source>
        <dbReference type="EnsemblPlants" id="Solyc02g011755.1.1"/>
    </source>
</evidence>
<dbReference type="PROSITE" id="PS00198">
    <property type="entry name" value="4FE4S_FER_1"/>
    <property type="match status" value="1"/>
</dbReference>
<dbReference type="SUPFAM" id="SSF54862">
    <property type="entry name" value="4Fe-4S ferredoxins"/>
    <property type="match status" value="1"/>
</dbReference>
<dbReference type="Proteomes" id="UP000004994">
    <property type="component" value="Chromosome 2"/>
</dbReference>
<reference evidence="2" key="2">
    <citation type="submission" date="2019-01" db="UniProtKB">
        <authorList>
            <consortium name="EnsemblPlants"/>
        </authorList>
    </citation>
    <scope>IDENTIFICATION</scope>
    <source>
        <strain evidence="2">cv. Heinz 1706</strain>
    </source>
</reference>
<dbReference type="EnsemblPlants" id="Solyc02g011755.1.1">
    <property type="protein sequence ID" value="Solyc02g011755.1.1"/>
    <property type="gene ID" value="Solyc02g011755.1"/>
</dbReference>
<dbReference type="GO" id="GO:0015979">
    <property type="term" value="P:photosynthesis"/>
    <property type="evidence" value="ECO:0000318"/>
    <property type="project" value="GO_Central"/>
</dbReference>
<name>A0A3Q7FFM1_SOLLC</name>
<organism evidence="2">
    <name type="scientific">Solanum lycopersicum</name>
    <name type="common">Tomato</name>
    <name type="synonym">Lycopersicon esculentum</name>
    <dbReference type="NCBI Taxonomy" id="4081"/>
    <lineage>
        <taxon>Eukaryota</taxon>
        <taxon>Viridiplantae</taxon>
        <taxon>Streptophyta</taxon>
        <taxon>Embryophyta</taxon>
        <taxon>Tracheophyta</taxon>
        <taxon>Spermatophyta</taxon>
        <taxon>Magnoliopsida</taxon>
        <taxon>eudicotyledons</taxon>
        <taxon>Gunneridae</taxon>
        <taxon>Pentapetalae</taxon>
        <taxon>asterids</taxon>
        <taxon>lamiids</taxon>
        <taxon>Solanales</taxon>
        <taxon>Solanaceae</taxon>
        <taxon>Solanoideae</taxon>
        <taxon>Solaneae</taxon>
        <taxon>Solanum</taxon>
        <taxon>Solanum subgen. Lycopersicon</taxon>
    </lineage>
</organism>
<dbReference type="STRING" id="4081.A0A3Q7FFM1"/>
<dbReference type="InterPro" id="IPR017896">
    <property type="entry name" value="4Fe4S_Fe-S-bd"/>
</dbReference>
<dbReference type="Gene3D" id="3.30.70.20">
    <property type="match status" value="1"/>
</dbReference>